<feature type="region of interest" description="Disordered" evidence="1">
    <location>
        <begin position="77"/>
        <end position="172"/>
    </location>
</feature>
<dbReference type="SMART" id="SM00456">
    <property type="entry name" value="WW"/>
    <property type="match status" value="2"/>
</dbReference>
<feature type="compositionally biased region" description="Polar residues" evidence="1">
    <location>
        <begin position="110"/>
        <end position="120"/>
    </location>
</feature>
<dbReference type="InterPro" id="IPR036020">
    <property type="entry name" value="WW_dom_sf"/>
</dbReference>
<feature type="compositionally biased region" description="Polar residues" evidence="1">
    <location>
        <begin position="162"/>
        <end position="172"/>
    </location>
</feature>
<organism evidence="3 4">
    <name type="scientific">Triparma strigata</name>
    <dbReference type="NCBI Taxonomy" id="1606541"/>
    <lineage>
        <taxon>Eukaryota</taxon>
        <taxon>Sar</taxon>
        <taxon>Stramenopiles</taxon>
        <taxon>Ochrophyta</taxon>
        <taxon>Bolidophyceae</taxon>
        <taxon>Parmales</taxon>
        <taxon>Triparmaceae</taxon>
        <taxon>Triparma</taxon>
    </lineage>
</organism>
<feature type="domain" description="WW" evidence="2">
    <location>
        <begin position="144"/>
        <end position="171"/>
    </location>
</feature>
<gene>
    <name evidence="3" type="ORF">TrST_g12763</name>
</gene>
<accession>A0A9W7E097</accession>
<feature type="domain" description="WW" evidence="2">
    <location>
        <begin position="31"/>
        <end position="68"/>
    </location>
</feature>
<evidence type="ECO:0000313" key="4">
    <source>
        <dbReference type="Proteomes" id="UP001165085"/>
    </source>
</evidence>
<dbReference type="PROSITE" id="PS50020">
    <property type="entry name" value="WW_DOMAIN_2"/>
    <property type="match status" value="2"/>
</dbReference>
<dbReference type="OrthoDB" id="10473357at2759"/>
<dbReference type="Proteomes" id="UP001165085">
    <property type="component" value="Unassembled WGS sequence"/>
</dbReference>
<comment type="caution">
    <text evidence="3">The sequence shown here is derived from an EMBL/GenBank/DDBJ whole genome shotgun (WGS) entry which is preliminary data.</text>
</comment>
<dbReference type="AlphaFoldDB" id="A0A9W7E097"/>
<dbReference type="InterPro" id="IPR001202">
    <property type="entry name" value="WW_dom"/>
</dbReference>
<name>A0A9W7E097_9STRA</name>
<evidence type="ECO:0000256" key="1">
    <source>
        <dbReference type="SAM" id="MobiDB-lite"/>
    </source>
</evidence>
<dbReference type="EMBL" id="BRXY01000070">
    <property type="protein sequence ID" value="GMH61203.1"/>
    <property type="molecule type" value="Genomic_DNA"/>
</dbReference>
<proteinExistence type="predicted"/>
<feature type="compositionally biased region" description="Basic and acidic residues" evidence="1">
    <location>
        <begin position="137"/>
        <end position="146"/>
    </location>
</feature>
<sequence>MEYIHCFEFLEPEDVRGGRYWRSSSVSSSFSANEDVWIEHKCEEGGRKGETYYHQPNTGKTVWERPGEGASIKFLKGSKKKTKEKRNDKEEGGGEVVEMTDVGVDIGLGSRTNSVFSATNPMAKKGGEQINAGFRQEGGESEKWEATEDEDGNQYWYDESSGRTTWSDKSQS</sequence>
<keyword evidence="4" id="KW-1185">Reference proteome</keyword>
<protein>
    <recommendedName>
        <fullName evidence="2">WW domain-containing protein</fullName>
    </recommendedName>
</protein>
<dbReference type="SUPFAM" id="SSF51045">
    <property type="entry name" value="WW domain"/>
    <property type="match status" value="2"/>
</dbReference>
<dbReference type="Gene3D" id="2.20.70.10">
    <property type="match status" value="1"/>
</dbReference>
<evidence type="ECO:0000259" key="2">
    <source>
        <dbReference type="PROSITE" id="PS50020"/>
    </source>
</evidence>
<reference evidence="4" key="1">
    <citation type="journal article" date="2023" name="Commun. Biol.">
        <title>Genome analysis of Parmales, the sister group of diatoms, reveals the evolutionary specialization of diatoms from phago-mixotrophs to photoautotrophs.</title>
        <authorList>
            <person name="Ban H."/>
            <person name="Sato S."/>
            <person name="Yoshikawa S."/>
            <person name="Yamada K."/>
            <person name="Nakamura Y."/>
            <person name="Ichinomiya M."/>
            <person name="Sato N."/>
            <person name="Blanc-Mathieu R."/>
            <person name="Endo H."/>
            <person name="Kuwata A."/>
            <person name="Ogata H."/>
        </authorList>
    </citation>
    <scope>NUCLEOTIDE SEQUENCE [LARGE SCALE GENOMIC DNA]</scope>
    <source>
        <strain evidence="4">NIES 3701</strain>
    </source>
</reference>
<evidence type="ECO:0000313" key="3">
    <source>
        <dbReference type="EMBL" id="GMH61203.1"/>
    </source>
</evidence>